<dbReference type="EMBL" id="JBHUMX010000036">
    <property type="protein sequence ID" value="MFD2629616.1"/>
    <property type="molecule type" value="Genomic_DNA"/>
</dbReference>
<evidence type="ECO:0000313" key="1">
    <source>
        <dbReference type="EMBL" id="MFD2629616.1"/>
    </source>
</evidence>
<dbReference type="RefSeq" id="WP_379562406.1">
    <property type="nucleotide sequence ID" value="NZ_JBHUMX010000036.1"/>
</dbReference>
<reference evidence="2" key="1">
    <citation type="journal article" date="2019" name="Int. J. Syst. Evol. Microbiol.">
        <title>The Global Catalogue of Microorganisms (GCM) 10K type strain sequencing project: providing services to taxonomists for standard genome sequencing and annotation.</title>
        <authorList>
            <consortium name="The Broad Institute Genomics Platform"/>
            <consortium name="The Broad Institute Genome Sequencing Center for Infectious Disease"/>
            <person name="Wu L."/>
            <person name="Ma J."/>
        </authorList>
    </citation>
    <scope>NUCLEOTIDE SEQUENCE [LARGE SCALE GENOMIC DNA]</scope>
    <source>
        <strain evidence="2">TISTR 1858</strain>
    </source>
</reference>
<keyword evidence="2" id="KW-1185">Reference proteome</keyword>
<accession>A0ABW5Q227</accession>
<sequence>MDIEIIIFENDQYTDYAFENELKLELEKINRSIISLNSKQQRQRIGFRKKDMRIINVTIDGEEIEDPDEFNDTIANAVVQTTNRLLLELYSL</sequence>
<proteinExistence type="predicted"/>
<comment type="caution">
    <text evidence="1">The sequence shown here is derived from an EMBL/GenBank/DDBJ whole genome shotgun (WGS) entry which is preliminary data.</text>
</comment>
<organism evidence="1 2">
    <name type="scientific">Oceanobacillus kapialis</name>
    <dbReference type="NCBI Taxonomy" id="481353"/>
    <lineage>
        <taxon>Bacteria</taxon>
        <taxon>Bacillati</taxon>
        <taxon>Bacillota</taxon>
        <taxon>Bacilli</taxon>
        <taxon>Bacillales</taxon>
        <taxon>Bacillaceae</taxon>
        <taxon>Oceanobacillus</taxon>
    </lineage>
</organism>
<protein>
    <submittedName>
        <fullName evidence="1">Uncharacterized protein</fullName>
    </submittedName>
</protein>
<gene>
    <name evidence="1" type="ORF">ACFSUN_12585</name>
</gene>
<evidence type="ECO:0000313" key="2">
    <source>
        <dbReference type="Proteomes" id="UP001597451"/>
    </source>
</evidence>
<name>A0ABW5Q227_9BACI</name>
<dbReference type="Proteomes" id="UP001597451">
    <property type="component" value="Unassembled WGS sequence"/>
</dbReference>